<dbReference type="SUPFAM" id="SSF103473">
    <property type="entry name" value="MFS general substrate transporter"/>
    <property type="match status" value="1"/>
</dbReference>
<dbReference type="AlphaFoldDB" id="A0AAU8DL65"/>
<feature type="transmembrane region" description="Helical" evidence="7">
    <location>
        <begin position="12"/>
        <end position="34"/>
    </location>
</feature>
<dbReference type="InterPro" id="IPR011701">
    <property type="entry name" value="MFS"/>
</dbReference>
<keyword evidence="3" id="KW-1003">Cell membrane</keyword>
<gene>
    <name evidence="9" type="ORF">ABLG96_12595</name>
</gene>
<name>A0AAU8DL65_9ACTN</name>
<feature type="transmembrane region" description="Helical" evidence="7">
    <location>
        <begin position="169"/>
        <end position="188"/>
    </location>
</feature>
<dbReference type="EMBL" id="CP159218">
    <property type="protein sequence ID" value="XCG62115.1"/>
    <property type="molecule type" value="Genomic_DNA"/>
</dbReference>
<dbReference type="PROSITE" id="PS50850">
    <property type="entry name" value="MFS"/>
    <property type="match status" value="1"/>
</dbReference>
<evidence type="ECO:0000256" key="5">
    <source>
        <dbReference type="ARBA" id="ARBA00022989"/>
    </source>
</evidence>
<dbReference type="Pfam" id="PF07690">
    <property type="entry name" value="MFS_1"/>
    <property type="match status" value="1"/>
</dbReference>
<evidence type="ECO:0000256" key="3">
    <source>
        <dbReference type="ARBA" id="ARBA00022475"/>
    </source>
</evidence>
<comment type="subcellular location">
    <subcellularLocation>
        <location evidence="1">Cell membrane</location>
        <topology evidence="1">Multi-pass membrane protein</topology>
    </subcellularLocation>
</comment>
<dbReference type="InterPro" id="IPR020846">
    <property type="entry name" value="MFS_dom"/>
</dbReference>
<dbReference type="InterPro" id="IPR050171">
    <property type="entry name" value="MFS_Transporters"/>
</dbReference>
<evidence type="ECO:0000313" key="9">
    <source>
        <dbReference type="EMBL" id="XCG62115.1"/>
    </source>
</evidence>
<protein>
    <submittedName>
        <fullName evidence="9">MFS transporter</fullName>
    </submittedName>
</protein>
<keyword evidence="5 7" id="KW-1133">Transmembrane helix</keyword>
<dbReference type="InterPro" id="IPR036259">
    <property type="entry name" value="MFS_trans_sf"/>
</dbReference>
<evidence type="ECO:0000256" key="6">
    <source>
        <dbReference type="ARBA" id="ARBA00023136"/>
    </source>
</evidence>
<feature type="transmembrane region" description="Helical" evidence="7">
    <location>
        <begin position="104"/>
        <end position="122"/>
    </location>
</feature>
<keyword evidence="4 7" id="KW-0812">Transmembrane</keyword>
<evidence type="ECO:0000256" key="7">
    <source>
        <dbReference type="SAM" id="Phobius"/>
    </source>
</evidence>
<feature type="transmembrane region" description="Helical" evidence="7">
    <location>
        <begin position="367"/>
        <end position="396"/>
    </location>
</feature>
<keyword evidence="2" id="KW-0813">Transport</keyword>
<feature type="transmembrane region" description="Helical" evidence="7">
    <location>
        <begin position="261"/>
        <end position="279"/>
    </location>
</feature>
<feature type="transmembrane region" description="Helical" evidence="7">
    <location>
        <begin position="224"/>
        <end position="241"/>
    </location>
</feature>
<reference evidence="9" key="1">
    <citation type="submission" date="2024-05" db="EMBL/GenBank/DDBJ databases">
        <authorList>
            <person name="Cai S.Y."/>
            <person name="Jin L.M."/>
            <person name="Li H.R."/>
        </authorList>
    </citation>
    <scope>NUCLEOTIDE SEQUENCE</scope>
    <source>
        <strain evidence="9">A5-74</strain>
    </source>
</reference>
<evidence type="ECO:0000256" key="4">
    <source>
        <dbReference type="ARBA" id="ARBA00022692"/>
    </source>
</evidence>
<proteinExistence type="predicted"/>
<dbReference type="GO" id="GO:0005886">
    <property type="term" value="C:plasma membrane"/>
    <property type="evidence" value="ECO:0007669"/>
    <property type="project" value="UniProtKB-SubCell"/>
</dbReference>
<feature type="domain" description="Major facilitator superfamily (MFS) profile" evidence="8">
    <location>
        <begin position="15"/>
        <end position="403"/>
    </location>
</feature>
<feature type="transmembrane region" description="Helical" evidence="7">
    <location>
        <begin position="291"/>
        <end position="324"/>
    </location>
</feature>
<dbReference type="GO" id="GO:0022857">
    <property type="term" value="F:transmembrane transporter activity"/>
    <property type="evidence" value="ECO:0007669"/>
    <property type="project" value="InterPro"/>
</dbReference>
<feature type="transmembrane region" description="Helical" evidence="7">
    <location>
        <begin position="46"/>
        <end position="69"/>
    </location>
</feature>
<sequence>MTGTRSADDFRWGPILVPAYGPSALASVGAGALVPIVPLTATAEGAGIGVAALVVALAAVGQLCGDLPAGAIATRLGERRALILAGLVDAAAMVLAYLSTSLFVLGLAVFVSGLSGSVFNLARHSWMTVAVPLRFRARALSSLGGVTRIGAFLGPFAAAATVSVWNVHAVYLLAAATGIGATLIAAGVRDLDDTAGRSAAPQAVRSQASAQKVTIRSLVSSNRGVLRTLGVGVLLLCVARASRDSVLPLWAEAQQLDPATISIIFGIAAGLELLLVYPGGAAMDRFGRVAVGVPATAAIGLGLLLLPLTSSAVGIAVLACVMGMGNGLSSGLVLTLGSDAAPAVGRSQFLGIWRLFADVGRVGGPGLVALIAIFAPLAVGSLAVGAVSMVGSWWLAHFSPQLVQRRARRSTVHDPPTS</sequence>
<dbReference type="PANTHER" id="PTHR23517">
    <property type="entry name" value="RESISTANCE PROTEIN MDTM, PUTATIVE-RELATED-RELATED"/>
    <property type="match status" value="1"/>
</dbReference>
<dbReference type="PANTHER" id="PTHR23517:SF3">
    <property type="entry name" value="INTEGRAL MEMBRANE TRANSPORT PROTEIN"/>
    <property type="match status" value="1"/>
</dbReference>
<evidence type="ECO:0000256" key="2">
    <source>
        <dbReference type="ARBA" id="ARBA00022448"/>
    </source>
</evidence>
<accession>A0AAU8DL65</accession>
<feature type="transmembrane region" description="Helical" evidence="7">
    <location>
        <begin position="81"/>
        <end position="98"/>
    </location>
</feature>
<evidence type="ECO:0000256" key="1">
    <source>
        <dbReference type="ARBA" id="ARBA00004651"/>
    </source>
</evidence>
<dbReference type="Gene3D" id="1.20.1250.20">
    <property type="entry name" value="MFS general substrate transporter like domains"/>
    <property type="match status" value="2"/>
</dbReference>
<organism evidence="9">
    <name type="scientific">Nakamurella sp. A5-74</name>
    <dbReference type="NCBI Taxonomy" id="3158264"/>
    <lineage>
        <taxon>Bacteria</taxon>
        <taxon>Bacillati</taxon>
        <taxon>Actinomycetota</taxon>
        <taxon>Actinomycetes</taxon>
        <taxon>Nakamurellales</taxon>
        <taxon>Nakamurellaceae</taxon>
        <taxon>Nakamurella</taxon>
    </lineage>
</organism>
<keyword evidence="6 7" id="KW-0472">Membrane</keyword>
<dbReference type="RefSeq" id="WP_353647730.1">
    <property type="nucleotide sequence ID" value="NZ_CP159218.1"/>
</dbReference>
<evidence type="ECO:0000259" key="8">
    <source>
        <dbReference type="PROSITE" id="PS50850"/>
    </source>
</evidence>
<feature type="transmembrane region" description="Helical" evidence="7">
    <location>
        <begin position="143"/>
        <end position="163"/>
    </location>
</feature>